<evidence type="ECO:0000313" key="2">
    <source>
        <dbReference type="Proteomes" id="UP000233534"/>
    </source>
</evidence>
<dbReference type="AlphaFoldDB" id="A0A2K9E2L9"/>
<gene>
    <name evidence="1" type="ORF">HVS_10485</name>
</gene>
<proteinExistence type="predicted"/>
<protein>
    <submittedName>
        <fullName evidence="1">Uncharacterized protein</fullName>
    </submittedName>
</protein>
<keyword evidence="2" id="KW-1185">Reference proteome</keyword>
<dbReference type="EMBL" id="CP025197">
    <property type="protein sequence ID" value="AUG57992.1"/>
    <property type="molecule type" value="Genomic_DNA"/>
</dbReference>
<evidence type="ECO:0000313" key="1">
    <source>
        <dbReference type="EMBL" id="AUG57992.1"/>
    </source>
</evidence>
<name>A0A2K9E2L9_9FIRM</name>
<organism evidence="1 2">
    <name type="scientific">Acetivibrio saccincola</name>
    <dbReference type="NCBI Taxonomy" id="1677857"/>
    <lineage>
        <taxon>Bacteria</taxon>
        <taxon>Bacillati</taxon>
        <taxon>Bacillota</taxon>
        <taxon>Clostridia</taxon>
        <taxon>Eubacteriales</taxon>
        <taxon>Oscillospiraceae</taxon>
        <taxon>Acetivibrio</taxon>
    </lineage>
</organism>
<accession>A0A2K9E2L9</accession>
<sequence>MQMALYAKNSLENNNLRFCIKQLYKTAWMGSAITNEKKGD</sequence>
<dbReference type="Proteomes" id="UP000233534">
    <property type="component" value="Chromosome"/>
</dbReference>
<dbReference type="KEGG" id="hsc:HVS_10485"/>
<reference evidence="1 2" key="1">
    <citation type="submission" date="2017-12" db="EMBL/GenBank/DDBJ databases">
        <title>Complete genome sequence of Herbivorax saccincola GGR1, a novel Cellulosome-producing hydrolytic bacterium in a thermophilic biogas plant, established by Illumina and Nanopore MinION sequencing.</title>
        <authorList>
            <person name="Pechtl A."/>
            <person name="Ruckert C."/>
            <person name="Koeck D.E."/>
            <person name="Maus I."/>
            <person name="Winkler A."/>
            <person name="Kalinowski J."/>
            <person name="Puhler A."/>
            <person name="Schwarz W.W."/>
            <person name="Zverlov V.V."/>
            <person name="Schluter A."/>
            <person name="Liebl W."/>
        </authorList>
    </citation>
    <scope>NUCLEOTIDE SEQUENCE [LARGE SCALE GENOMIC DNA]</scope>
    <source>
        <strain evidence="2">SR1</strain>
    </source>
</reference>